<dbReference type="CDD" id="cd03241">
    <property type="entry name" value="ABC_RecN"/>
    <property type="match status" value="2"/>
</dbReference>
<evidence type="ECO:0000256" key="2">
    <source>
        <dbReference type="ARBA" id="ARBA00009441"/>
    </source>
</evidence>
<keyword evidence="6" id="KW-0067">ATP-binding</keyword>
<accession>A0A6N7QND3</accession>
<dbReference type="NCBIfam" id="NF008121">
    <property type="entry name" value="PRK10869.1"/>
    <property type="match status" value="1"/>
</dbReference>
<dbReference type="GO" id="GO:0009432">
    <property type="term" value="P:SOS response"/>
    <property type="evidence" value="ECO:0007669"/>
    <property type="project" value="TreeGrafter"/>
</dbReference>
<dbReference type="PIRSF" id="PIRSF003128">
    <property type="entry name" value="RecN"/>
    <property type="match status" value="1"/>
</dbReference>
<evidence type="ECO:0000256" key="5">
    <source>
        <dbReference type="ARBA" id="ARBA00022763"/>
    </source>
</evidence>
<evidence type="ECO:0000256" key="3">
    <source>
        <dbReference type="ARBA" id="ARBA00021315"/>
    </source>
</evidence>
<reference evidence="12 13" key="1">
    <citation type="submission" date="2019-11" db="EMBL/GenBank/DDBJ databases">
        <authorList>
            <person name="Zhang X.Y."/>
        </authorList>
    </citation>
    <scope>NUCLEOTIDE SEQUENCE [LARGE SCALE GENOMIC DNA]</scope>
    <source>
        <strain evidence="12 13">C176</strain>
    </source>
</reference>
<dbReference type="SUPFAM" id="SSF52540">
    <property type="entry name" value="P-loop containing nucleoside triphosphate hydrolases"/>
    <property type="match status" value="1"/>
</dbReference>
<comment type="caution">
    <text evidence="12">The sequence shown here is derived from an EMBL/GenBank/DDBJ whole genome shotgun (WGS) entry which is preliminary data.</text>
</comment>
<name>A0A6N7QND3_9GAMM</name>
<dbReference type="Proteomes" id="UP000433788">
    <property type="component" value="Unassembled WGS sequence"/>
</dbReference>
<keyword evidence="4" id="KW-0547">Nucleotide-binding</keyword>
<evidence type="ECO:0000313" key="12">
    <source>
        <dbReference type="EMBL" id="MRH77190.1"/>
    </source>
</evidence>
<evidence type="ECO:0000256" key="9">
    <source>
        <dbReference type="PIRNR" id="PIRNR003128"/>
    </source>
</evidence>
<organism evidence="12 13">
    <name type="scientific">Spiribacter salilacus</name>
    <dbReference type="NCBI Taxonomy" id="2664894"/>
    <lineage>
        <taxon>Bacteria</taxon>
        <taxon>Pseudomonadati</taxon>
        <taxon>Pseudomonadota</taxon>
        <taxon>Gammaproteobacteria</taxon>
        <taxon>Chromatiales</taxon>
        <taxon>Ectothiorhodospiraceae</taxon>
        <taxon>Spiribacter</taxon>
    </lineage>
</organism>
<keyword evidence="5 9" id="KW-0227">DNA damage</keyword>
<dbReference type="NCBIfam" id="TIGR00634">
    <property type="entry name" value="recN"/>
    <property type="match status" value="1"/>
</dbReference>
<keyword evidence="10" id="KW-0175">Coiled coil</keyword>
<dbReference type="PANTHER" id="PTHR11059:SF0">
    <property type="entry name" value="DNA REPAIR PROTEIN RECN"/>
    <property type="match status" value="1"/>
</dbReference>
<dbReference type="InterPro" id="IPR027417">
    <property type="entry name" value="P-loop_NTPase"/>
</dbReference>
<dbReference type="EMBL" id="WJPP01000001">
    <property type="protein sequence ID" value="MRH77190.1"/>
    <property type="molecule type" value="Genomic_DNA"/>
</dbReference>
<evidence type="ECO:0000256" key="7">
    <source>
        <dbReference type="ARBA" id="ARBA00023204"/>
    </source>
</evidence>
<dbReference type="GO" id="GO:0006310">
    <property type="term" value="P:DNA recombination"/>
    <property type="evidence" value="ECO:0007669"/>
    <property type="project" value="InterPro"/>
</dbReference>
<dbReference type="GO" id="GO:0043590">
    <property type="term" value="C:bacterial nucleoid"/>
    <property type="evidence" value="ECO:0007669"/>
    <property type="project" value="TreeGrafter"/>
</dbReference>
<dbReference type="PANTHER" id="PTHR11059">
    <property type="entry name" value="DNA REPAIR PROTEIN RECN"/>
    <property type="match status" value="1"/>
</dbReference>
<dbReference type="Pfam" id="PF02463">
    <property type="entry name" value="SMC_N"/>
    <property type="match status" value="1"/>
</dbReference>
<evidence type="ECO:0000256" key="8">
    <source>
        <dbReference type="ARBA" id="ARBA00033408"/>
    </source>
</evidence>
<evidence type="ECO:0000313" key="13">
    <source>
        <dbReference type="Proteomes" id="UP000433788"/>
    </source>
</evidence>
<evidence type="ECO:0000256" key="6">
    <source>
        <dbReference type="ARBA" id="ARBA00022840"/>
    </source>
</evidence>
<gene>
    <name evidence="12" type="primary">recN</name>
    <name evidence="12" type="ORF">GH984_00490</name>
</gene>
<dbReference type="GO" id="GO:0005524">
    <property type="term" value="F:ATP binding"/>
    <property type="evidence" value="ECO:0007669"/>
    <property type="project" value="UniProtKB-KW"/>
</dbReference>
<proteinExistence type="inferred from homology"/>
<keyword evidence="13" id="KW-1185">Reference proteome</keyword>
<dbReference type="FunFam" id="3.40.50.300:FF:000356">
    <property type="entry name" value="DNA repair protein RecN"/>
    <property type="match status" value="1"/>
</dbReference>
<evidence type="ECO:0000259" key="11">
    <source>
        <dbReference type="Pfam" id="PF02463"/>
    </source>
</evidence>
<dbReference type="Gene3D" id="3.40.50.300">
    <property type="entry name" value="P-loop containing nucleotide triphosphate hydrolases"/>
    <property type="match status" value="2"/>
</dbReference>
<sequence>MLTRITIRDFAIIDSLDIELSEGLSVITGETGAGKSIVLDGLGLCLGDRADTSMVPTDAARSEVTVAFDVTNNPQAQRWLSAEALDDEDQCLIRRVIHQNGRSQGSINGRPVTRSQLESLGSLLVGIHGQHAHQQLLKPTTQRRTLDNYAGHDEALQTIKVIYGHLQSVIAEIEQLGGGDDQEDRKALLRYQLEELDASALSEAAYAELNQEQKRLASAGELIECCQHVLDSLYDSDTAAHSLLANAQRQLAPHETSDPAIAEANELFANAMVQTQEACQQLRHFADGLEIDPQRLSEVDAKLSQLNDLARKHQTEPDQLEQVADTLRGTLEALESADTRLAELNAQKTQLTQEYLTASARLSKSREEAAKHLSAEVNKLLSELGMPGAALFIRVIHNPNATPSIHGQDEVHFDVCTNPDQTPGPIQRVASGGELSRIGLAIEVATARTAEIPCLIFDEADSGIGGAIAEVVGTKLRLLAQHHQVICITHLAQVAAQGHTQLQVDKQHQQGHTQTRMRLLNDNERLEEIARMLGGVEITPATRDHAKEMLKRAE</sequence>
<dbReference type="InterPro" id="IPR004604">
    <property type="entry name" value="DNA_recomb/repair_RecN"/>
</dbReference>
<comment type="function">
    <text evidence="1 9">May be involved in recombinational repair of damaged DNA.</text>
</comment>
<feature type="domain" description="RecF/RecN/SMC N-terminal" evidence="11">
    <location>
        <begin position="1"/>
        <end position="510"/>
    </location>
</feature>
<evidence type="ECO:0000256" key="1">
    <source>
        <dbReference type="ARBA" id="ARBA00003618"/>
    </source>
</evidence>
<evidence type="ECO:0000256" key="4">
    <source>
        <dbReference type="ARBA" id="ARBA00022741"/>
    </source>
</evidence>
<dbReference type="GO" id="GO:0006281">
    <property type="term" value="P:DNA repair"/>
    <property type="evidence" value="ECO:0007669"/>
    <property type="project" value="UniProtKB-KW"/>
</dbReference>
<feature type="coiled-coil region" evidence="10">
    <location>
        <begin position="296"/>
        <end position="361"/>
    </location>
</feature>
<dbReference type="InterPro" id="IPR003395">
    <property type="entry name" value="RecF/RecN/SMC_N"/>
</dbReference>
<keyword evidence="7 9" id="KW-0234">DNA repair</keyword>
<dbReference type="FunFam" id="3.40.50.300:FF:000319">
    <property type="entry name" value="DNA repair protein RecN"/>
    <property type="match status" value="1"/>
</dbReference>
<comment type="similarity">
    <text evidence="2 9">Belongs to the RecN family.</text>
</comment>
<dbReference type="RefSeq" id="WP_153718264.1">
    <property type="nucleotide sequence ID" value="NZ_WJPP01000001.1"/>
</dbReference>
<evidence type="ECO:0000256" key="10">
    <source>
        <dbReference type="SAM" id="Coils"/>
    </source>
</evidence>
<protein>
    <recommendedName>
        <fullName evidence="3 9">DNA repair protein RecN</fullName>
    </recommendedName>
    <alternativeName>
        <fullName evidence="8 9">Recombination protein N</fullName>
    </alternativeName>
</protein>
<dbReference type="AlphaFoldDB" id="A0A6N7QND3"/>